<evidence type="ECO:0000313" key="3">
    <source>
        <dbReference type="EMBL" id="SMG45139.1"/>
    </source>
</evidence>
<dbReference type="Pfam" id="PF00078">
    <property type="entry name" value="RVT_1"/>
    <property type="match status" value="1"/>
</dbReference>
<keyword evidence="3" id="KW-0695">RNA-directed DNA polymerase</keyword>
<dbReference type="PANTHER" id="PTHR34047">
    <property type="entry name" value="NUCLEAR INTRON MATURASE 1, MITOCHONDRIAL-RELATED"/>
    <property type="match status" value="1"/>
</dbReference>
<reference evidence="4" key="1">
    <citation type="submission" date="2017-04" db="EMBL/GenBank/DDBJ databases">
        <authorList>
            <person name="Varghese N."/>
            <person name="Submissions S."/>
        </authorList>
    </citation>
    <scope>NUCLEOTIDE SEQUENCE [LARGE SCALE GENOMIC DNA]</scope>
    <source>
        <strain evidence="4">DSM 19835</strain>
    </source>
</reference>
<keyword evidence="4" id="KW-1185">Reference proteome</keyword>
<feature type="domain" description="Reverse transcriptase" evidence="2">
    <location>
        <begin position="285"/>
        <end position="531"/>
    </location>
</feature>
<sequence length="781" mass="90531">MDTVFQQFKRCAIKINTEISGVPKSSSGFLIKTTALNRYDYIFTAKHSFYEDDEDTEVFIEDISFIEILAHKDKQLNRCFYISNKEISKRFIEFEVDLVIILIDKIEDPSIPNIQVSDNISDKCMSWSITSVMPDKLQNLDLTKSDPEDKRYTISKFTQPGSLKGCSGSGILSTDRPVLHGFIMRHPTEELEGQYIDAVDISFSDINSILVKRGLEPINIENESKVVRVVNDSLVVNLEEVIINEVRLNLINATTKVEADCVDDWFHDPLSYVDLRGSDFLFKYFHDNFLGKRYQVTKAETFFLPKSSFTLRKALVMHYPDRLYYTELVDVLGNSIDSCLIPEVYSSRYSYSGKGALIISGVEQWKKIKYQIKKYSHQHNYIIEIDILNFYDNINTDILCDKLLAVCCSPNERIATEELRGVLNVFSSKTKSGIPQNNDASSLLGTFYLNEVDTYMTHLVPKYLRFMDDIKIFCDNEFQARRFLRLIEMKLRELKLSLNSQKTRIINLKPLEKVQKEEIQNEYRNFFNLKRSKLSALSLSDSIIYRNEAFHLAINLVIEYLEEDSIGEGNNERTLLQALTILKKGKVRGISIENYKGKISKILELLPKLLKERPWLTTQIVYLIAIIDNKYVPSNIWNEITEIVTEKMYNTYPWQCYHLWLLLAKHKISNTVLSNYVSNVLDSNDVISRPVVAAMMIYMGSIDENYKRIVLNKYKDDYISGSFQERAALITLRSFTTEDVCNKKDNTAIHESLHKHKDKELIYINGECDEDYSEIIQMYSL</sequence>
<evidence type="ECO:0000313" key="4">
    <source>
        <dbReference type="Proteomes" id="UP000193420"/>
    </source>
</evidence>
<dbReference type="GO" id="GO:0003964">
    <property type="term" value="F:RNA-directed DNA polymerase activity"/>
    <property type="evidence" value="ECO:0007669"/>
    <property type="project" value="UniProtKB-KW"/>
</dbReference>
<organism evidence="3 4">
    <name type="scientific">Arenibacter troitsensis</name>
    <dbReference type="NCBI Taxonomy" id="188872"/>
    <lineage>
        <taxon>Bacteria</taxon>
        <taxon>Pseudomonadati</taxon>
        <taxon>Bacteroidota</taxon>
        <taxon>Flavobacteriia</taxon>
        <taxon>Flavobacteriales</taxon>
        <taxon>Flavobacteriaceae</taxon>
        <taxon>Arenibacter</taxon>
    </lineage>
</organism>
<dbReference type="SUPFAM" id="SSF56672">
    <property type="entry name" value="DNA/RNA polymerases"/>
    <property type="match status" value="1"/>
</dbReference>
<dbReference type="STRING" id="188872.SAMN03080602_03409"/>
<keyword evidence="3" id="KW-0548">Nucleotidyltransferase</keyword>
<evidence type="ECO:0000259" key="2">
    <source>
        <dbReference type="PROSITE" id="PS50878"/>
    </source>
</evidence>
<dbReference type="InterPro" id="IPR051083">
    <property type="entry name" value="GrpII_Intron_Splice-Mob/Def"/>
</dbReference>
<comment type="similarity">
    <text evidence="1">Belongs to the bacterial reverse transcriptase family.</text>
</comment>
<dbReference type="Proteomes" id="UP000193420">
    <property type="component" value="Unassembled WGS sequence"/>
</dbReference>
<protein>
    <submittedName>
        <fullName evidence="3">Reverse transcriptase (RNA-dependent DNA polymerase)</fullName>
    </submittedName>
</protein>
<evidence type="ECO:0000256" key="1">
    <source>
        <dbReference type="ARBA" id="ARBA00034120"/>
    </source>
</evidence>
<dbReference type="InterPro" id="IPR000477">
    <property type="entry name" value="RT_dom"/>
</dbReference>
<name>A0A1X7KVY3_9FLAO</name>
<dbReference type="RefSeq" id="WP_085500119.1">
    <property type="nucleotide sequence ID" value="NZ_FXAO01000007.1"/>
</dbReference>
<dbReference type="EMBL" id="FXAO01000007">
    <property type="protein sequence ID" value="SMG45139.1"/>
    <property type="molecule type" value="Genomic_DNA"/>
</dbReference>
<dbReference type="PANTHER" id="PTHR34047:SF8">
    <property type="entry name" value="PROTEIN YKFC"/>
    <property type="match status" value="1"/>
</dbReference>
<dbReference type="CDD" id="cd01646">
    <property type="entry name" value="RT_Bac_retron_I"/>
    <property type="match status" value="1"/>
</dbReference>
<accession>A0A1X7KVY3</accession>
<proteinExistence type="inferred from homology"/>
<keyword evidence="3" id="KW-0808">Transferase</keyword>
<dbReference type="OrthoDB" id="623545at2"/>
<gene>
    <name evidence="3" type="ORF">SAMN03080602_03409</name>
</gene>
<dbReference type="AlphaFoldDB" id="A0A1X7KVY3"/>
<dbReference type="PROSITE" id="PS50878">
    <property type="entry name" value="RT_POL"/>
    <property type="match status" value="1"/>
</dbReference>
<dbReference type="InterPro" id="IPR043502">
    <property type="entry name" value="DNA/RNA_pol_sf"/>
</dbReference>